<accession>A0A7W2AA74</accession>
<feature type="transmembrane region" description="Helical" evidence="9">
    <location>
        <begin position="33"/>
        <end position="52"/>
    </location>
</feature>
<evidence type="ECO:0000313" key="10">
    <source>
        <dbReference type="EMBL" id="MBA4501596.1"/>
    </source>
</evidence>
<organism evidence="10 11">
    <name type="scientific">Marinobacterium marinum</name>
    <dbReference type="NCBI Taxonomy" id="2756129"/>
    <lineage>
        <taxon>Bacteria</taxon>
        <taxon>Pseudomonadati</taxon>
        <taxon>Pseudomonadota</taxon>
        <taxon>Gammaproteobacteria</taxon>
        <taxon>Oceanospirillales</taxon>
        <taxon>Oceanospirillaceae</taxon>
        <taxon>Marinobacterium</taxon>
    </lineage>
</organism>
<evidence type="ECO:0000256" key="9">
    <source>
        <dbReference type="SAM" id="Phobius"/>
    </source>
</evidence>
<sequence length="417" mass="44874">MNKTENLSGFALLALILTAGGLALEPDIFFRLLIGLGFGYALTRAALGFAGSVNRAYRAGSTKLMRSLMLMFTATAIASTAFLYNQNPKDLDLWVNPINAGLVVGGILFGFGMSFASCCASGVLTYFSSNLTRPALILTCFGAGVFLGFPLQSTQTWITDTLISTQTYANQGVYLPDLFPNDPMQGYFGAIVLTASLAAIVSWLAHRYEQRRRRNDTYIGVAAEQAQAEQKPHNLGEHPFFSRQTYEALFVSRWSMTTGIAVIVILFTLLMGVTGAGWGASAPFGFWFGRLLIALGADPVAIAEFAHRPVEIFTMPFFSHPVNVQNIGIMLGSIVSLLLAGRFFSGMSKMRLSLKEAVLLIIAGLAMGLGTRFANGCNVGALFTPIANFSLSGWIFLVFMVAGGVIGNVTGKRLQQA</sequence>
<feature type="transmembrane region" description="Helical" evidence="9">
    <location>
        <begin position="357"/>
        <end position="374"/>
    </location>
</feature>
<keyword evidence="11" id="KW-1185">Reference proteome</keyword>
<gene>
    <name evidence="10" type="ORF">H1S06_04365</name>
</gene>
<keyword evidence="5 9" id="KW-0812">Transmembrane</keyword>
<reference evidence="10 11" key="1">
    <citation type="submission" date="2020-07" db="EMBL/GenBank/DDBJ databases">
        <title>Bacterium isolated from marien macroalgae.</title>
        <authorList>
            <person name="Zhu K."/>
            <person name="Lu D."/>
            <person name="Du Z."/>
        </authorList>
    </citation>
    <scope>NUCLEOTIDE SEQUENCE [LARGE SCALE GENOMIC DNA]</scope>
    <source>
        <strain evidence="10 11">3-1745</strain>
    </source>
</reference>
<proteinExistence type="inferred from homology"/>
<dbReference type="Proteomes" id="UP000538931">
    <property type="component" value="Unassembled WGS sequence"/>
</dbReference>
<keyword evidence="7 9" id="KW-0472">Membrane</keyword>
<feature type="transmembrane region" description="Helical" evidence="9">
    <location>
        <begin position="186"/>
        <end position="205"/>
    </location>
</feature>
<feature type="transmembrane region" description="Helical" evidence="9">
    <location>
        <begin position="327"/>
        <end position="345"/>
    </location>
</feature>
<dbReference type="RefSeq" id="WP_181737615.1">
    <property type="nucleotide sequence ID" value="NZ_JACEMT010000037.1"/>
</dbReference>
<feature type="transmembrane region" description="Helical" evidence="9">
    <location>
        <begin position="260"/>
        <end position="280"/>
    </location>
</feature>
<evidence type="ECO:0000256" key="1">
    <source>
        <dbReference type="ARBA" id="ARBA00004429"/>
    </source>
</evidence>
<evidence type="ECO:0000256" key="2">
    <source>
        <dbReference type="ARBA" id="ARBA00022448"/>
    </source>
</evidence>
<keyword evidence="6 9" id="KW-1133">Transmembrane helix</keyword>
<feature type="transmembrane region" description="Helical" evidence="9">
    <location>
        <begin position="134"/>
        <end position="151"/>
    </location>
</feature>
<evidence type="ECO:0000256" key="8">
    <source>
        <dbReference type="ARBA" id="ARBA00035655"/>
    </source>
</evidence>
<comment type="subcellular location">
    <subcellularLocation>
        <location evidence="1">Cell inner membrane</location>
        <topology evidence="1">Multi-pass membrane protein</topology>
    </subcellularLocation>
</comment>
<evidence type="ECO:0000256" key="3">
    <source>
        <dbReference type="ARBA" id="ARBA00022475"/>
    </source>
</evidence>
<name>A0A7W2AA74_9GAMM</name>
<comment type="caution">
    <text evidence="10">The sequence shown here is derived from an EMBL/GenBank/DDBJ whole genome shotgun (WGS) entry which is preliminary data.</text>
</comment>
<dbReference type="GO" id="GO:0005886">
    <property type="term" value="C:plasma membrane"/>
    <property type="evidence" value="ECO:0007669"/>
    <property type="project" value="UniProtKB-SubCell"/>
</dbReference>
<dbReference type="PANTHER" id="PTHR30574:SF1">
    <property type="entry name" value="SULPHUR TRANSPORT DOMAIN-CONTAINING PROTEIN"/>
    <property type="match status" value="1"/>
</dbReference>
<dbReference type="AlphaFoldDB" id="A0A7W2AA74"/>
<feature type="transmembrane region" description="Helical" evidence="9">
    <location>
        <begin position="104"/>
        <end position="127"/>
    </location>
</feature>
<protein>
    <submittedName>
        <fullName evidence="10">YeeE/YedE family protein</fullName>
    </submittedName>
</protein>
<keyword evidence="4" id="KW-0997">Cell inner membrane</keyword>
<keyword evidence="3" id="KW-1003">Cell membrane</keyword>
<evidence type="ECO:0000256" key="7">
    <source>
        <dbReference type="ARBA" id="ARBA00023136"/>
    </source>
</evidence>
<evidence type="ECO:0000313" key="11">
    <source>
        <dbReference type="Proteomes" id="UP000538931"/>
    </source>
</evidence>
<feature type="transmembrane region" description="Helical" evidence="9">
    <location>
        <begin position="386"/>
        <end position="409"/>
    </location>
</feature>
<comment type="similarity">
    <text evidence="8">Belongs to the TsuA/YedE (TC 9.B.102) family.</text>
</comment>
<feature type="transmembrane region" description="Helical" evidence="9">
    <location>
        <begin position="64"/>
        <end position="84"/>
    </location>
</feature>
<dbReference type="InterPro" id="IPR007272">
    <property type="entry name" value="Sulf_transp_TsuA/YedE"/>
</dbReference>
<dbReference type="Pfam" id="PF04143">
    <property type="entry name" value="Sulf_transp"/>
    <property type="match status" value="1"/>
</dbReference>
<evidence type="ECO:0000256" key="4">
    <source>
        <dbReference type="ARBA" id="ARBA00022519"/>
    </source>
</evidence>
<dbReference type="PANTHER" id="PTHR30574">
    <property type="entry name" value="INNER MEMBRANE PROTEIN YEDE"/>
    <property type="match status" value="1"/>
</dbReference>
<dbReference type="EMBL" id="JACEMT010000037">
    <property type="protein sequence ID" value="MBA4501596.1"/>
    <property type="molecule type" value="Genomic_DNA"/>
</dbReference>
<evidence type="ECO:0000256" key="6">
    <source>
        <dbReference type="ARBA" id="ARBA00022989"/>
    </source>
</evidence>
<evidence type="ECO:0000256" key="5">
    <source>
        <dbReference type="ARBA" id="ARBA00022692"/>
    </source>
</evidence>
<keyword evidence="2" id="KW-0813">Transport</keyword>